<dbReference type="GO" id="GO:0005737">
    <property type="term" value="C:cytoplasm"/>
    <property type="evidence" value="ECO:0007669"/>
    <property type="project" value="UniProtKB-ARBA"/>
</dbReference>
<dbReference type="PANTHER" id="PTHR21634">
    <property type="entry name" value="RE13835P"/>
    <property type="match status" value="1"/>
</dbReference>
<dbReference type="GO" id="GO:0042030">
    <property type="term" value="F:ATPase inhibitor activity"/>
    <property type="evidence" value="ECO:0007669"/>
    <property type="project" value="TreeGrafter"/>
</dbReference>
<feature type="domain" description="UDENN FNIP1/2-type" evidence="1">
    <location>
        <begin position="176"/>
        <end position="842"/>
    </location>
</feature>
<dbReference type="EMBL" id="GECU01009079">
    <property type="protein sequence ID" value="JAS98627.1"/>
    <property type="molecule type" value="Transcribed_RNA"/>
</dbReference>
<dbReference type="InterPro" id="IPR028085">
    <property type="entry name" value="FNIP_mid_dom"/>
</dbReference>
<accession>A0A1B6JHJ1</accession>
<dbReference type="PRINTS" id="PR02073">
    <property type="entry name" value="FOLLICULNIP1"/>
</dbReference>
<dbReference type="InterPro" id="IPR026156">
    <property type="entry name" value="FNIP_fam"/>
</dbReference>
<evidence type="ECO:0000313" key="2">
    <source>
        <dbReference type="EMBL" id="JAS98627.1"/>
    </source>
</evidence>
<dbReference type="InterPro" id="IPR028086">
    <property type="entry name" value="FNIP_C_dom"/>
</dbReference>
<sequence length="855" mass="94851">ATTLDFADPTQPALTTGKRTKLGIAIIIPLMSSCYKEMEQFLLDRLPLVTKIVTRLQHSTELAYCRRDVFVQSMLQASINAAQSVYELVCGSRLDRPLWLTMTSDKTSSAIKSELANRLVSDLSHLLTTIDTKHTNFFISTLLTAVLTHHLGWVPTVCSDLPGQPDSALADLSRNHPYNPLWAQLSDLQGALGYPPKIAKTVVVGKSEPLVLKLLSILSYFIRCGQVRVMKLEREEQSDEENQLEYILECDQGNAPYDKDAIREFHKAGSDGGCSSTSTSTLTKSKTVLSMKTFSVTDCEMDTANSLESGFESCNDFSGDSYEDRNKHVKPIKHFNSKLGKSISCNKLIETSFSQHLDDIDPRNATISPFHSSTFSVVKCLENDNKAASKLDSEKQFTSDHLLNMFNKINSRSSLHTVESSQNSFSIKNIYQSNSSDKENKENKVVFVLGENEELVNIKGQDEANLPESLVGLSEVKSNKTDFKRPLILIDFVEVEDSNKEGERCQTENKTEFYSGEVSDRVVIVHPTPIELEVRGDTKSLKMNQPGLHRCLSVPEEAVSETDWVKSRRSREASQLIRRWLSDSTIERTTYKSLCEISDSESTPSVTKDNNVLSANVFRTSDRSLKDTSTEQNVTVEQLVNKSGCEVPLDKLTDVDKQIPPSINEYIKLPSQRWLETETCGEESGVAASLYGGVSNVYNPELVLQGLTQGLPEDLQHSLQLDRDLDLAEAVCILANTDTWEVLLVSSHSLMADRGGEVGVRVGMSQLVANMLETTQQLCSLSVPAQMCLSHVETKLSELCVRSQALAELLLDSDFLNIATLTSVLDLDANDVPLLLSVASTHTPLVTRKYGLSFQ</sequence>
<name>A0A1B6JHJ1_9HEMI</name>
<gene>
    <name evidence="2" type="ORF">g.25964</name>
</gene>
<dbReference type="Pfam" id="PF14637">
    <property type="entry name" value="FNIP_M"/>
    <property type="match status" value="1"/>
</dbReference>
<proteinExistence type="predicted"/>
<dbReference type="AlphaFoldDB" id="A0A1B6JHJ1"/>
<organism evidence="2">
    <name type="scientific">Homalodisca liturata</name>
    <dbReference type="NCBI Taxonomy" id="320908"/>
    <lineage>
        <taxon>Eukaryota</taxon>
        <taxon>Metazoa</taxon>
        <taxon>Ecdysozoa</taxon>
        <taxon>Arthropoda</taxon>
        <taxon>Hexapoda</taxon>
        <taxon>Insecta</taxon>
        <taxon>Pterygota</taxon>
        <taxon>Neoptera</taxon>
        <taxon>Paraneoptera</taxon>
        <taxon>Hemiptera</taxon>
        <taxon>Auchenorrhyncha</taxon>
        <taxon>Membracoidea</taxon>
        <taxon>Cicadellidae</taxon>
        <taxon>Cicadellinae</taxon>
        <taxon>Proconiini</taxon>
        <taxon>Homalodisca</taxon>
    </lineage>
</organism>
<dbReference type="InterPro" id="IPR037545">
    <property type="entry name" value="DENN_FNIP1/2"/>
</dbReference>
<dbReference type="PANTHER" id="PTHR21634:SF9">
    <property type="entry name" value="RE13835P"/>
    <property type="match status" value="1"/>
</dbReference>
<dbReference type="Pfam" id="PF14638">
    <property type="entry name" value="FNIP_C"/>
    <property type="match status" value="1"/>
</dbReference>
<reference evidence="2" key="1">
    <citation type="submission" date="2015-11" db="EMBL/GenBank/DDBJ databases">
        <title>De novo transcriptome assembly of four potential Pierce s Disease insect vectors from Arizona vineyards.</title>
        <authorList>
            <person name="Tassone E.E."/>
        </authorList>
    </citation>
    <scope>NUCLEOTIDE SEQUENCE</scope>
</reference>
<feature type="non-terminal residue" evidence="2">
    <location>
        <position position="1"/>
    </location>
</feature>
<dbReference type="PROSITE" id="PS51836">
    <property type="entry name" value="DENN_FNIP12"/>
    <property type="match status" value="1"/>
</dbReference>
<protein>
    <recommendedName>
        <fullName evidence="1">UDENN FNIP1/2-type domain-containing protein</fullName>
    </recommendedName>
</protein>
<evidence type="ECO:0000259" key="1">
    <source>
        <dbReference type="PROSITE" id="PS51836"/>
    </source>
</evidence>
<dbReference type="GO" id="GO:0051087">
    <property type="term" value="F:protein-folding chaperone binding"/>
    <property type="evidence" value="ECO:0007669"/>
    <property type="project" value="TreeGrafter"/>
</dbReference>